<gene>
    <name evidence="3" type="ORF">ACFSRY_10705</name>
</gene>
<dbReference type="Proteomes" id="UP001597544">
    <property type="component" value="Unassembled WGS sequence"/>
</dbReference>
<reference evidence="4" key="1">
    <citation type="journal article" date="2019" name="Int. J. Syst. Evol. Microbiol.">
        <title>The Global Catalogue of Microorganisms (GCM) 10K type strain sequencing project: providing services to taxonomists for standard genome sequencing and annotation.</title>
        <authorList>
            <consortium name="The Broad Institute Genomics Platform"/>
            <consortium name="The Broad Institute Genome Sequencing Center for Infectious Disease"/>
            <person name="Wu L."/>
            <person name="Ma J."/>
        </authorList>
    </citation>
    <scope>NUCLEOTIDE SEQUENCE [LARGE SCALE GENOMIC DNA]</scope>
    <source>
        <strain evidence="4">KCTC 42498</strain>
    </source>
</reference>
<dbReference type="Gene3D" id="3.40.50.2000">
    <property type="entry name" value="Glycogen Phosphorylase B"/>
    <property type="match status" value="2"/>
</dbReference>
<dbReference type="PANTHER" id="PTHR46401:SF2">
    <property type="entry name" value="GLYCOSYLTRANSFERASE WBBK-RELATED"/>
    <property type="match status" value="1"/>
</dbReference>
<dbReference type="Pfam" id="PF00534">
    <property type="entry name" value="Glycos_transf_1"/>
    <property type="match status" value="1"/>
</dbReference>
<feature type="domain" description="Glycosyl transferase family 1" evidence="2">
    <location>
        <begin position="207"/>
        <end position="371"/>
    </location>
</feature>
<dbReference type="SUPFAM" id="SSF53756">
    <property type="entry name" value="UDP-Glycosyltransferase/glycogen phosphorylase"/>
    <property type="match status" value="1"/>
</dbReference>
<comment type="caution">
    <text evidence="3">The sequence shown here is derived from an EMBL/GenBank/DDBJ whole genome shotgun (WGS) entry which is preliminary data.</text>
</comment>
<dbReference type="RefSeq" id="WP_377506726.1">
    <property type="nucleotide sequence ID" value="NZ_JBHULU010000015.1"/>
</dbReference>
<keyword evidence="1 3" id="KW-0808">Transferase</keyword>
<evidence type="ECO:0000256" key="1">
    <source>
        <dbReference type="ARBA" id="ARBA00022679"/>
    </source>
</evidence>
<dbReference type="EMBL" id="JBHULU010000015">
    <property type="protein sequence ID" value="MFD2514337.1"/>
    <property type="molecule type" value="Genomic_DNA"/>
</dbReference>
<name>A0ABW5IN20_9BACT</name>
<dbReference type="PANTHER" id="PTHR46401">
    <property type="entry name" value="GLYCOSYLTRANSFERASE WBBK-RELATED"/>
    <property type="match status" value="1"/>
</dbReference>
<organism evidence="3 4">
    <name type="scientific">Pontibacter locisalis</name>
    <dbReference type="NCBI Taxonomy" id="1719035"/>
    <lineage>
        <taxon>Bacteria</taxon>
        <taxon>Pseudomonadati</taxon>
        <taxon>Bacteroidota</taxon>
        <taxon>Cytophagia</taxon>
        <taxon>Cytophagales</taxon>
        <taxon>Hymenobacteraceae</taxon>
        <taxon>Pontibacter</taxon>
    </lineage>
</organism>
<sequence length="392" mass="45072">MKIYIVLNEPFPNGMACTARITLYAKGFIEQGIPVQILIPRATEKYNSKINKDTLGDKDGINFRYFSASTLRSKTFIRRRIDDFTSILKTFFFLITNIKKKDVLLVVSNDVPHILICKCTSLLVGNKLFQEKSEFPLIFIRDTFLNKLYKKLYINSIYKLFDGIIVISESLKEYLQTKTRNNCRFLVVPIIVDLNQFNQNQQNIRLTNEIVYAGALNQTKDGILNLVNSFDQFSNKNKTKRLVLMGDINASDSKDEIYELISKKKLEDKIEITGYIEREEMIKRMKCADTLVLSKPSNLQSQHCFPTKLGEYLATGKPVVITRVGPVDLYFKDSLNAFIAEPDDIDSFTSKLNKVYNDYDKALAVGKEGKKVAKYNFDYIKNTASIIEFFKD</sequence>
<keyword evidence="3" id="KW-0328">Glycosyltransferase</keyword>
<proteinExistence type="predicted"/>
<dbReference type="GO" id="GO:0016757">
    <property type="term" value="F:glycosyltransferase activity"/>
    <property type="evidence" value="ECO:0007669"/>
    <property type="project" value="UniProtKB-KW"/>
</dbReference>
<evidence type="ECO:0000313" key="4">
    <source>
        <dbReference type="Proteomes" id="UP001597544"/>
    </source>
</evidence>
<evidence type="ECO:0000259" key="2">
    <source>
        <dbReference type="Pfam" id="PF00534"/>
    </source>
</evidence>
<dbReference type="InterPro" id="IPR001296">
    <property type="entry name" value="Glyco_trans_1"/>
</dbReference>
<dbReference type="EC" id="2.4.-.-" evidence="3"/>
<accession>A0ABW5IN20</accession>
<evidence type="ECO:0000313" key="3">
    <source>
        <dbReference type="EMBL" id="MFD2514337.1"/>
    </source>
</evidence>
<protein>
    <submittedName>
        <fullName evidence="3">Glycosyltransferase</fullName>
        <ecNumber evidence="3">2.4.-.-</ecNumber>
    </submittedName>
</protein>
<keyword evidence="4" id="KW-1185">Reference proteome</keyword>